<feature type="domain" description="G-protein coupled receptors family 1 profile" evidence="11">
    <location>
        <begin position="60"/>
        <end position="305"/>
    </location>
</feature>
<evidence type="ECO:0000256" key="2">
    <source>
        <dbReference type="ARBA" id="ARBA00022692"/>
    </source>
</evidence>
<dbReference type="RefSeq" id="XP_022098098.1">
    <property type="nucleotide sequence ID" value="XM_022242406.1"/>
</dbReference>
<feature type="region of interest" description="Disordered" evidence="9">
    <location>
        <begin position="336"/>
        <end position="368"/>
    </location>
</feature>
<feature type="transmembrane region" description="Helical" evidence="10">
    <location>
        <begin position="201"/>
        <end position="224"/>
    </location>
</feature>
<feature type="transmembrane region" description="Helical" evidence="10">
    <location>
        <begin position="159"/>
        <end position="181"/>
    </location>
</feature>
<reference evidence="13 14" key="1">
    <citation type="submission" date="2025-04" db="UniProtKB">
        <authorList>
            <consortium name="RefSeq"/>
        </authorList>
    </citation>
    <scope>IDENTIFICATION</scope>
</reference>
<feature type="transmembrane region" description="Helical" evidence="10">
    <location>
        <begin position="245"/>
        <end position="269"/>
    </location>
</feature>
<keyword evidence="2 8" id="KW-0812">Transmembrane</keyword>
<evidence type="ECO:0000256" key="6">
    <source>
        <dbReference type="ARBA" id="ARBA00023170"/>
    </source>
</evidence>
<evidence type="ECO:0000256" key="5">
    <source>
        <dbReference type="ARBA" id="ARBA00023136"/>
    </source>
</evidence>
<accession>A0A8B7YXN8</accession>
<evidence type="ECO:0000256" key="10">
    <source>
        <dbReference type="SAM" id="Phobius"/>
    </source>
</evidence>
<dbReference type="PROSITE" id="PS00237">
    <property type="entry name" value="G_PROTEIN_RECEP_F1_1"/>
    <property type="match status" value="1"/>
</dbReference>
<evidence type="ECO:0000313" key="12">
    <source>
        <dbReference type="Proteomes" id="UP000694845"/>
    </source>
</evidence>
<comment type="similarity">
    <text evidence="8">Belongs to the G-protein coupled receptor 1 family.</text>
</comment>
<dbReference type="InterPro" id="IPR017452">
    <property type="entry name" value="GPCR_Rhodpsn_7TM"/>
</dbReference>
<evidence type="ECO:0000256" key="7">
    <source>
        <dbReference type="ARBA" id="ARBA00023224"/>
    </source>
</evidence>
<dbReference type="PRINTS" id="PR00237">
    <property type="entry name" value="GPCRRHODOPSN"/>
</dbReference>
<keyword evidence="5 10" id="KW-0472">Membrane</keyword>
<evidence type="ECO:0000256" key="4">
    <source>
        <dbReference type="ARBA" id="ARBA00023040"/>
    </source>
</evidence>
<keyword evidence="6 8" id="KW-0675">Receptor</keyword>
<dbReference type="PROSITE" id="PS50262">
    <property type="entry name" value="G_PROTEIN_RECEP_F1_2"/>
    <property type="match status" value="1"/>
</dbReference>
<evidence type="ECO:0000256" key="9">
    <source>
        <dbReference type="SAM" id="MobiDB-lite"/>
    </source>
</evidence>
<gene>
    <name evidence="13 14" type="primary">LOC110983277</name>
</gene>
<dbReference type="GeneID" id="110983277"/>
<dbReference type="OrthoDB" id="5981855at2759"/>
<dbReference type="Gene3D" id="1.20.1070.10">
    <property type="entry name" value="Rhodopsin 7-helix transmembrane proteins"/>
    <property type="match status" value="1"/>
</dbReference>
<dbReference type="OMA" id="CYLRIGR"/>
<keyword evidence="7 8" id="KW-0807">Transducer</keyword>
<dbReference type="GO" id="GO:0004930">
    <property type="term" value="F:G protein-coupled receptor activity"/>
    <property type="evidence" value="ECO:0007669"/>
    <property type="project" value="UniProtKB-KW"/>
</dbReference>
<dbReference type="PANTHER" id="PTHR45695">
    <property type="entry name" value="LEUCOKININ RECEPTOR-RELATED"/>
    <property type="match status" value="1"/>
</dbReference>
<evidence type="ECO:0000313" key="14">
    <source>
        <dbReference type="RefSeq" id="XP_022098099.1"/>
    </source>
</evidence>
<evidence type="ECO:0000256" key="3">
    <source>
        <dbReference type="ARBA" id="ARBA00022989"/>
    </source>
</evidence>
<evidence type="ECO:0000313" key="13">
    <source>
        <dbReference type="RefSeq" id="XP_022098098.1"/>
    </source>
</evidence>
<organism evidence="12 13">
    <name type="scientific">Acanthaster planci</name>
    <name type="common">Crown-of-thorns starfish</name>
    <dbReference type="NCBI Taxonomy" id="133434"/>
    <lineage>
        <taxon>Eukaryota</taxon>
        <taxon>Metazoa</taxon>
        <taxon>Echinodermata</taxon>
        <taxon>Eleutherozoa</taxon>
        <taxon>Asterozoa</taxon>
        <taxon>Asteroidea</taxon>
        <taxon>Valvatacea</taxon>
        <taxon>Valvatida</taxon>
        <taxon>Acanthasteridae</taxon>
        <taxon>Acanthaster</taxon>
    </lineage>
</organism>
<dbReference type="Proteomes" id="UP000694845">
    <property type="component" value="Unplaced"/>
</dbReference>
<name>A0A8B7YXN8_ACAPL</name>
<protein>
    <submittedName>
        <fullName evidence="13 14">G-protein coupled receptor 54-like</fullName>
    </submittedName>
</protein>
<dbReference type="GO" id="GO:0005886">
    <property type="term" value="C:plasma membrane"/>
    <property type="evidence" value="ECO:0007669"/>
    <property type="project" value="TreeGrafter"/>
</dbReference>
<dbReference type="InterPro" id="IPR000276">
    <property type="entry name" value="GPCR_Rhodpsn"/>
</dbReference>
<keyword evidence="12" id="KW-1185">Reference proteome</keyword>
<dbReference type="Pfam" id="PF00001">
    <property type="entry name" value="7tm_1"/>
    <property type="match status" value="1"/>
</dbReference>
<feature type="transmembrane region" description="Helical" evidence="10">
    <location>
        <begin position="289"/>
        <end position="308"/>
    </location>
</feature>
<evidence type="ECO:0000256" key="8">
    <source>
        <dbReference type="RuleBase" id="RU000688"/>
    </source>
</evidence>
<keyword evidence="4 8" id="KW-0297">G-protein coupled receptor</keyword>
<dbReference type="KEGG" id="aplc:110983277"/>
<dbReference type="PANTHER" id="PTHR45695:SF27">
    <property type="entry name" value="PROLACTIN-RELEASING PEPTIDE RECEPTOR"/>
    <property type="match status" value="1"/>
</dbReference>
<dbReference type="SUPFAM" id="SSF81321">
    <property type="entry name" value="Family A G protein-coupled receptor-like"/>
    <property type="match status" value="1"/>
</dbReference>
<feature type="transmembrane region" description="Helical" evidence="10">
    <location>
        <begin position="44"/>
        <end position="69"/>
    </location>
</feature>
<comment type="subcellular location">
    <subcellularLocation>
        <location evidence="1">Membrane</location>
        <topology evidence="1">Multi-pass membrane protein</topology>
    </subcellularLocation>
</comment>
<dbReference type="RefSeq" id="XP_022098099.1">
    <property type="nucleotide sequence ID" value="XM_022242407.1"/>
</dbReference>
<feature type="compositionally biased region" description="Polar residues" evidence="9">
    <location>
        <begin position="344"/>
        <end position="368"/>
    </location>
</feature>
<evidence type="ECO:0000256" key="1">
    <source>
        <dbReference type="ARBA" id="ARBA00004141"/>
    </source>
</evidence>
<sequence length="368" mass="40877">MNSWNVTTTNSPSLVTVDTTNNFAVGPTDGLPTEEFVFSSAAKIALTVVISVVAATGLFGNAMVVFIVIRYKDMHTVINYSFANLALTDMTLLLLDAVPTAADTAGINLSALLGCRAPIYLQFVTAEVTSLTLAFLSYDRYRHILHPLETLHQRSSGTLLKIFLSIWLVSFVVQIPSVLFAGLTAEGACSEYNAPWGQQYFFSYIFLFAYIVPFSIIVMCYLRIGRKMREAGLPSSLTANRRRRTVNITLTVIILYALCCAPVHIVHMWMAFDPEVTPKSPRYVELHTVANVVMFFNSSANPFVYALIGQSFRKHMKGMVKSTAECHMKCVAPNPRIKSRQSETEPQTAHISSKQTVWSSENSLSTWL</sequence>
<keyword evidence="3 10" id="KW-1133">Transmembrane helix</keyword>
<proteinExistence type="inferred from homology"/>
<evidence type="ECO:0000259" key="11">
    <source>
        <dbReference type="PROSITE" id="PS50262"/>
    </source>
</evidence>
<dbReference type="AlphaFoldDB" id="A0A8B7YXN8"/>